<proteinExistence type="predicted"/>
<sequence>MSYIQRQQRKIIIEAPVHQIELTLLGAGLIHIVTYDLVDHIEISRATSHIQQLSICTHKLGEFVRAYLMINQTTALCIPDDAQTEVANILKWISKVDHYSKLIIDEIQNESQSIQADEQGIIIEMICKMTPIHGGVVTMNYRADNKETCSIIQRANTTINMKMLILHGYIFQQQ</sequence>
<accession>A0A318JCF6</accession>
<evidence type="ECO:0000313" key="2">
    <source>
        <dbReference type="Proteomes" id="UP000248395"/>
    </source>
</evidence>
<protein>
    <submittedName>
        <fullName evidence="1">Uncharacterized protein</fullName>
    </submittedName>
</protein>
<name>A0A318JCF6_9NEIS</name>
<dbReference type="RefSeq" id="WP_059284451.1">
    <property type="nucleotide sequence ID" value="NZ_LNQU01000002.1"/>
</dbReference>
<reference evidence="1 2" key="1">
    <citation type="submission" date="2018-05" db="EMBL/GenBank/DDBJ databases">
        <title>Genomic Encyclopedia of Type Strains, Phase IV (KMG-IV): sequencing the most valuable type-strain genomes for metagenomic binning, comparative biology and taxonomic classification.</title>
        <authorList>
            <person name="Goeker M."/>
        </authorList>
    </citation>
    <scope>NUCLEOTIDE SEQUENCE [LARGE SCALE GENOMIC DNA]</scope>
    <source>
        <strain evidence="1 2">DSM 25134</strain>
    </source>
</reference>
<dbReference type="Proteomes" id="UP000248395">
    <property type="component" value="Unassembled WGS sequence"/>
</dbReference>
<organism evidence="1 2">
    <name type="scientific">Aquitalea magnusonii</name>
    <dbReference type="NCBI Taxonomy" id="332411"/>
    <lineage>
        <taxon>Bacteria</taxon>
        <taxon>Pseudomonadati</taxon>
        <taxon>Pseudomonadota</taxon>
        <taxon>Betaproteobacteria</taxon>
        <taxon>Neisseriales</taxon>
        <taxon>Chromobacteriaceae</taxon>
        <taxon>Aquitalea</taxon>
    </lineage>
</organism>
<gene>
    <name evidence="1" type="ORF">DFR38_11044</name>
</gene>
<dbReference type="EMBL" id="QJKC01000010">
    <property type="protein sequence ID" value="PXX45946.1"/>
    <property type="molecule type" value="Genomic_DNA"/>
</dbReference>
<dbReference type="AlphaFoldDB" id="A0A318JCF6"/>
<evidence type="ECO:0000313" key="1">
    <source>
        <dbReference type="EMBL" id="PXX45946.1"/>
    </source>
</evidence>
<keyword evidence="2" id="KW-1185">Reference proteome</keyword>
<comment type="caution">
    <text evidence="1">The sequence shown here is derived from an EMBL/GenBank/DDBJ whole genome shotgun (WGS) entry which is preliminary data.</text>
</comment>